<dbReference type="EMBL" id="AMRV01000007">
    <property type="protein sequence ID" value="EMD82394.1"/>
    <property type="molecule type" value="Genomic_DNA"/>
</dbReference>
<evidence type="ECO:0000256" key="1">
    <source>
        <dbReference type="ARBA" id="ARBA00008007"/>
    </source>
</evidence>
<name>M2T798_9SPHN</name>
<protein>
    <submittedName>
        <fullName evidence="4">Competence protein F</fullName>
    </submittedName>
</protein>
<proteinExistence type="inferred from homology"/>
<keyword evidence="5" id="KW-1185">Reference proteome</keyword>
<dbReference type="Gene3D" id="3.40.50.2020">
    <property type="match status" value="1"/>
</dbReference>
<evidence type="ECO:0000313" key="4">
    <source>
        <dbReference type="EMBL" id="EMD82394.1"/>
    </source>
</evidence>
<comment type="similarity">
    <text evidence="1">Belongs to the ComF/GntX family.</text>
</comment>
<dbReference type="OrthoDB" id="9779910at2"/>
<comment type="caution">
    <text evidence="4">The sequence shown here is derived from an EMBL/GenBank/DDBJ whole genome shotgun (WGS) entry which is preliminary data.</text>
</comment>
<dbReference type="InterPro" id="IPR044005">
    <property type="entry name" value="DZR_2"/>
</dbReference>
<feature type="domain" description="Double zinc ribbon" evidence="3">
    <location>
        <begin position="9"/>
        <end position="68"/>
    </location>
</feature>
<dbReference type="CDD" id="cd06223">
    <property type="entry name" value="PRTases_typeI"/>
    <property type="match status" value="1"/>
</dbReference>
<dbReference type="PANTHER" id="PTHR47505">
    <property type="entry name" value="DNA UTILIZATION PROTEIN YHGH"/>
    <property type="match status" value="1"/>
</dbReference>
<gene>
    <name evidence="4" type="ORF">C725_2115</name>
</gene>
<accession>M2T798</accession>
<organism evidence="4 5">
    <name type="scientific">Pacificimonas flava</name>
    <dbReference type="NCBI Taxonomy" id="1234595"/>
    <lineage>
        <taxon>Bacteria</taxon>
        <taxon>Pseudomonadati</taxon>
        <taxon>Pseudomonadota</taxon>
        <taxon>Alphaproteobacteria</taxon>
        <taxon>Sphingomonadales</taxon>
        <taxon>Sphingosinicellaceae</taxon>
        <taxon>Pacificimonas</taxon>
    </lineage>
</organism>
<dbReference type="PANTHER" id="PTHR47505:SF1">
    <property type="entry name" value="DNA UTILIZATION PROTEIN YHGH"/>
    <property type="match status" value="1"/>
</dbReference>
<dbReference type="Proteomes" id="UP000011717">
    <property type="component" value="Unassembled WGS sequence"/>
</dbReference>
<sequence>MFRRAADALLDLVLPPRCPSCREIVVEDRRFCSACWQQLSFLTDPCCAICGLPFDVEMAAAAQCGACADTPPPYRRARAAFRYEGAVVPVLLGFKHAARTHLALLMAEQMLRLMPATEADQLLVPIPLDTRRLRQRGYNQAGLLALALARLSGIPMALSAMQRVKPTHSTAGLGRAARFRAAKGAFRADRTRVEGRRVVLVDDVMTTGATVNSAAAILVRSGAASVDVVTFARALPTDRKEFITAAE</sequence>
<feature type="domain" description="Phosphoribosyltransferase" evidence="2">
    <location>
        <begin position="188"/>
        <end position="233"/>
    </location>
</feature>
<evidence type="ECO:0000259" key="3">
    <source>
        <dbReference type="Pfam" id="PF18912"/>
    </source>
</evidence>
<dbReference type="Pfam" id="PF00156">
    <property type="entry name" value="Pribosyltran"/>
    <property type="match status" value="1"/>
</dbReference>
<dbReference type="PATRIC" id="fig|1234595.3.peg.2117"/>
<dbReference type="InterPro" id="IPR000836">
    <property type="entry name" value="PRTase_dom"/>
</dbReference>
<dbReference type="InterPro" id="IPR051910">
    <property type="entry name" value="ComF/GntX_DNA_util-trans"/>
</dbReference>
<dbReference type="AlphaFoldDB" id="M2T798"/>
<evidence type="ECO:0000259" key="2">
    <source>
        <dbReference type="Pfam" id="PF00156"/>
    </source>
</evidence>
<dbReference type="RefSeq" id="WP_008602658.1">
    <property type="nucleotide sequence ID" value="NZ_AMRV01000007.1"/>
</dbReference>
<dbReference type="SUPFAM" id="SSF53271">
    <property type="entry name" value="PRTase-like"/>
    <property type="match status" value="1"/>
</dbReference>
<reference evidence="4 5" key="1">
    <citation type="journal article" date="2013" name="Genome Announc.">
        <title>Draft Genome Sequence of Strain JLT2015T, Belonging to the Family Sphingomonadaceae of the Alphaproteobacteria.</title>
        <authorList>
            <person name="Tang K."/>
            <person name="Liu K."/>
            <person name="Li S."/>
            <person name="Jiao N."/>
        </authorList>
    </citation>
    <scope>NUCLEOTIDE SEQUENCE [LARGE SCALE GENOMIC DNA]</scope>
    <source>
        <strain evidence="4 5">JLT2015</strain>
    </source>
</reference>
<dbReference type="InterPro" id="IPR029057">
    <property type="entry name" value="PRTase-like"/>
</dbReference>
<evidence type="ECO:0000313" key="5">
    <source>
        <dbReference type="Proteomes" id="UP000011717"/>
    </source>
</evidence>
<dbReference type="Pfam" id="PF18912">
    <property type="entry name" value="DZR_2"/>
    <property type="match status" value="1"/>
</dbReference>